<gene>
    <name evidence="1" type="ORF">J2W48_003377</name>
</gene>
<name>A0ABU1YB98_9FLAO</name>
<keyword evidence="2" id="KW-1185">Reference proteome</keyword>
<accession>A0ABU1YB98</accession>
<dbReference type="RefSeq" id="WP_310282781.1">
    <property type="nucleotide sequence ID" value="NZ_JAVDWQ010000012.1"/>
</dbReference>
<sequence length="236" mass="27762">MKTLHIKILITGMMSFFSNLLFSQELTISEELDKIGYFDLIHHEEKKQVIKAIIDYEFQDDKNHYKGGGWLIIPNNYMLLRFHNHLADDNSSSSTDFRAFEVWVSRHFFGKFVDHLKAGTLKSAKVVFKKNGLRLEWKDEVFNENTKGKIEHRITVNDKEYVVFSGQVSEDNIDEVMIHYENAFKDILNDAIYRQDSKKRIVLLTQPSKILFVLLDPDKINRFKKIISKTNNKLEE</sequence>
<comment type="caution">
    <text evidence="1">The sequence shown here is derived from an EMBL/GenBank/DDBJ whole genome shotgun (WGS) entry which is preliminary data.</text>
</comment>
<dbReference type="EMBL" id="JAVDWQ010000012">
    <property type="protein sequence ID" value="MDR7211423.1"/>
    <property type="molecule type" value="Genomic_DNA"/>
</dbReference>
<protein>
    <submittedName>
        <fullName evidence="1">Uncharacterized protein</fullName>
    </submittedName>
</protein>
<organism evidence="1 2">
    <name type="scientific">Flavobacterium piscis</name>
    <dbReference type="NCBI Taxonomy" id="1114874"/>
    <lineage>
        <taxon>Bacteria</taxon>
        <taxon>Pseudomonadati</taxon>
        <taxon>Bacteroidota</taxon>
        <taxon>Flavobacteriia</taxon>
        <taxon>Flavobacteriales</taxon>
        <taxon>Flavobacteriaceae</taxon>
        <taxon>Flavobacterium</taxon>
    </lineage>
</organism>
<evidence type="ECO:0000313" key="2">
    <source>
        <dbReference type="Proteomes" id="UP001269081"/>
    </source>
</evidence>
<reference evidence="1 2" key="1">
    <citation type="submission" date="2023-07" db="EMBL/GenBank/DDBJ databases">
        <title>Sorghum-associated microbial communities from plants grown in Nebraska, USA.</title>
        <authorList>
            <person name="Schachtman D."/>
        </authorList>
    </citation>
    <scope>NUCLEOTIDE SEQUENCE [LARGE SCALE GENOMIC DNA]</scope>
    <source>
        <strain evidence="1 2">4129</strain>
    </source>
</reference>
<proteinExistence type="predicted"/>
<evidence type="ECO:0000313" key="1">
    <source>
        <dbReference type="EMBL" id="MDR7211423.1"/>
    </source>
</evidence>
<dbReference type="Proteomes" id="UP001269081">
    <property type="component" value="Unassembled WGS sequence"/>
</dbReference>